<keyword evidence="3 4" id="KW-0067">ATP-binding</keyword>
<dbReference type="SUPFAM" id="SSF51246">
    <property type="entry name" value="Rudiment single hybrid motif"/>
    <property type="match status" value="1"/>
</dbReference>
<dbReference type="Gene3D" id="3.30.1490.20">
    <property type="entry name" value="ATP-grasp fold, A domain"/>
    <property type="match status" value="1"/>
</dbReference>
<dbReference type="InterPro" id="IPR011054">
    <property type="entry name" value="Rudment_hybrid_motif"/>
</dbReference>
<organism evidence="7 8">
    <name type="scientific">Niabella ginsengisoli</name>
    <dbReference type="NCBI Taxonomy" id="522298"/>
    <lineage>
        <taxon>Bacteria</taxon>
        <taxon>Pseudomonadati</taxon>
        <taxon>Bacteroidota</taxon>
        <taxon>Chitinophagia</taxon>
        <taxon>Chitinophagales</taxon>
        <taxon>Chitinophagaceae</taxon>
        <taxon>Niabella</taxon>
    </lineage>
</organism>
<comment type="function">
    <text evidence="4">Catalyzes the ATP-dependent conversion of 5-aminoimidazole ribonucleotide (AIR) and HCO(3)(-) to N5-carboxyaminoimidazole ribonucleotide (N5-CAIR).</text>
</comment>
<feature type="binding site" evidence="4">
    <location>
        <begin position="257"/>
        <end position="258"/>
    </location>
    <ligand>
        <name>ATP</name>
        <dbReference type="ChEBI" id="CHEBI:30616"/>
    </ligand>
</feature>
<sequence length="375" mass="41972">MQKIGILGGGQLGRMLLQAAANYAVNTYVLENDEQSPAAHLCHNFVKGDIKNFEDVYNFGKNLDALTIEIENVNIDALEQLEKEGKKIFPRPAVLKIICNKATQKNYYTEYKIPTSAYLLTHNIDDLSQNEDFLPAVHKLAEGGYDGKGVQVINDKEDIAKGFDTLSVLEKKVNIHKEIAMMIAVGIDGKMALYPPVEMVFDKDLNLLAYQLCPANISKEVHFKIEAIALTTIKNFNSPGIFAVEMFVTPEGDVLVNETAPRVHNSGHHTIEAHYSSQFDMLWRVMLNYPLGNTDPILPSLMQNIIGAEGYSGQAHYEGLEEMMKIDNAFFHIYGKRETKPGRKMGHVTIISNEKADLLHKANKIKHNLSVITEK</sequence>
<feature type="binding site" evidence="4">
    <location>
        <position position="139"/>
    </location>
    <ligand>
        <name>ATP</name>
        <dbReference type="ChEBI" id="CHEBI:30616"/>
    </ligand>
</feature>
<keyword evidence="2 4" id="KW-0658">Purine biosynthesis</keyword>
<dbReference type="NCBIfam" id="TIGR01161">
    <property type="entry name" value="purK"/>
    <property type="match status" value="1"/>
</dbReference>
<proteinExistence type="inferred from homology"/>
<feature type="binding site" evidence="4">
    <location>
        <begin position="170"/>
        <end position="173"/>
    </location>
    <ligand>
        <name>ATP</name>
        <dbReference type="ChEBI" id="CHEBI:30616"/>
    </ligand>
</feature>
<reference evidence="7 8" key="1">
    <citation type="submission" date="2022-02" db="EMBL/GenBank/DDBJ databases">
        <authorList>
            <person name="Min J."/>
        </authorList>
    </citation>
    <scope>NUCLEOTIDE SEQUENCE [LARGE SCALE GENOMIC DNA]</scope>
    <source>
        <strain evidence="7 8">GR10-1</strain>
    </source>
</reference>
<comment type="caution">
    <text evidence="4">Lacks conserved residue(s) required for the propagation of feature annotation.</text>
</comment>
<dbReference type="SUPFAM" id="SSF52440">
    <property type="entry name" value="PreATP-grasp domain"/>
    <property type="match status" value="1"/>
</dbReference>
<dbReference type="SUPFAM" id="SSF56059">
    <property type="entry name" value="Glutathione synthetase ATP-binding domain-like"/>
    <property type="match status" value="1"/>
</dbReference>
<dbReference type="InterPro" id="IPR011761">
    <property type="entry name" value="ATP-grasp"/>
</dbReference>
<dbReference type="EMBL" id="JAKWBL010000002">
    <property type="protein sequence ID" value="MCH5598681.1"/>
    <property type="molecule type" value="Genomic_DNA"/>
</dbReference>
<dbReference type="Pfam" id="PF02222">
    <property type="entry name" value="ATP-grasp"/>
    <property type="match status" value="1"/>
</dbReference>
<dbReference type="InterPro" id="IPR005875">
    <property type="entry name" value="PurK"/>
</dbReference>
<dbReference type="InterPro" id="IPR040686">
    <property type="entry name" value="PurK_C"/>
</dbReference>
<feature type="domain" description="ATP-grasp" evidence="6">
    <location>
        <begin position="105"/>
        <end position="287"/>
    </location>
</feature>
<dbReference type="InterPro" id="IPR016185">
    <property type="entry name" value="PreATP-grasp_dom_sf"/>
</dbReference>
<name>A0ABS9SJZ0_9BACT</name>
<comment type="pathway">
    <text evidence="4 5">Purine metabolism; IMP biosynthesis via de novo pathway; 5-amino-1-(5-phospho-D-ribosyl)imidazole-4-carboxylate from 5-amino-1-(5-phospho-D-ribosyl)imidazole (N5-CAIR route): step 1/2.</text>
</comment>
<dbReference type="NCBIfam" id="NF004679">
    <property type="entry name" value="PRK06019.1-5"/>
    <property type="match status" value="1"/>
</dbReference>
<feature type="binding site" evidence="4">
    <location>
        <position position="101"/>
    </location>
    <ligand>
        <name>ATP</name>
        <dbReference type="ChEBI" id="CHEBI:30616"/>
    </ligand>
</feature>
<dbReference type="InterPro" id="IPR013815">
    <property type="entry name" value="ATP_grasp_subdomain_1"/>
</dbReference>
<comment type="catalytic activity">
    <reaction evidence="4 5">
        <text>5-amino-1-(5-phospho-beta-D-ribosyl)imidazole + hydrogencarbonate + ATP = 5-carboxyamino-1-(5-phospho-D-ribosyl)imidazole + ADP + phosphate + 2 H(+)</text>
        <dbReference type="Rhea" id="RHEA:19317"/>
        <dbReference type="ChEBI" id="CHEBI:15378"/>
        <dbReference type="ChEBI" id="CHEBI:17544"/>
        <dbReference type="ChEBI" id="CHEBI:30616"/>
        <dbReference type="ChEBI" id="CHEBI:43474"/>
        <dbReference type="ChEBI" id="CHEBI:58730"/>
        <dbReference type="ChEBI" id="CHEBI:137981"/>
        <dbReference type="ChEBI" id="CHEBI:456216"/>
        <dbReference type="EC" id="6.3.4.18"/>
    </reaction>
</comment>
<evidence type="ECO:0000259" key="6">
    <source>
        <dbReference type="PROSITE" id="PS50975"/>
    </source>
</evidence>
<comment type="subunit">
    <text evidence="4 5">Homodimer.</text>
</comment>
<evidence type="ECO:0000256" key="2">
    <source>
        <dbReference type="ARBA" id="ARBA00022755"/>
    </source>
</evidence>
<dbReference type="InterPro" id="IPR054350">
    <property type="entry name" value="PurT/PurK_preATP-grasp"/>
</dbReference>
<dbReference type="RefSeq" id="WP_240830353.1">
    <property type="nucleotide sequence ID" value="NZ_JAKWBL010000002.1"/>
</dbReference>
<evidence type="ECO:0000256" key="3">
    <source>
        <dbReference type="ARBA" id="ARBA00022840"/>
    </source>
</evidence>
<evidence type="ECO:0000313" key="8">
    <source>
        <dbReference type="Proteomes" id="UP001202248"/>
    </source>
</evidence>
<dbReference type="HAMAP" id="MF_01928">
    <property type="entry name" value="PurK"/>
    <property type="match status" value="1"/>
</dbReference>
<dbReference type="PANTHER" id="PTHR11609">
    <property type="entry name" value="PURINE BIOSYNTHESIS PROTEIN 6/7, PUR6/7"/>
    <property type="match status" value="1"/>
</dbReference>
<evidence type="ECO:0000256" key="4">
    <source>
        <dbReference type="HAMAP-Rule" id="MF_01928"/>
    </source>
</evidence>
<comment type="similarity">
    <text evidence="4 5">Belongs to the PurK/PurT family.</text>
</comment>
<evidence type="ECO:0000313" key="7">
    <source>
        <dbReference type="EMBL" id="MCH5598681.1"/>
    </source>
</evidence>
<dbReference type="PROSITE" id="PS50975">
    <property type="entry name" value="ATP_GRASP"/>
    <property type="match status" value="1"/>
</dbReference>
<protein>
    <recommendedName>
        <fullName evidence="4 5">N5-carboxyaminoimidazole ribonucleotide synthase</fullName>
        <shortName evidence="4 5">N5-CAIR synthase</shortName>
        <ecNumber evidence="4 5">6.3.4.18</ecNumber>
    </recommendedName>
    <alternativeName>
        <fullName evidence="4 5">5-(carboxyamino)imidazole ribonucleotide synthetase</fullName>
    </alternativeName>
</protein>
<comment type="function">
    <text evidence="5">Catalyzes the ATP-dependent conversion of 5-aminoimidazole ribonucleotide (AIR) and HCO(3)- to N5-carboxyaminoimidazole ribonucleotide (N5-CAIR).</text>
</comment>
<dbReference type="Pfam" id="PF17769">
    <property type="entry name" value="PurK_C"/>
    <property type="match status" value="1"/>
</dbReference>
<dbReference type="InterPro" id="IPR003135">
    <property type="entry name" value="ATP-grasp_carboxylate-amine"/>
</dbReference>
<dbReference type="GO" id="GO:0034028">
    <property type="term" value="F:5-(carboxyamino)imidazole ribonucleotide synthase activity"/>
    <property type="evidence" value="ECO:0007669"/>
    <property type="project" value="UniProtKB-EC"/>
</dbReference>
<keyword evidence="4 5" id="KW-0436">Ligase</keyword>
<dbReference type="Pfam" id="PF22660">
    <property type="entry name" value="RS_preATP-grasp-like"/>
    <property type="match status" value="1"/>
</dbReference>
<gene>
    <name evidence="4 5" type="primary">purK</name>
    <name evidence="7" type="ORF">MKP09_12540</name>
</gene>
<keyword evidence="1 4" id="KW-0547">Nucleotide-binding</keyword>
<keyword evidence="8" id="KW-1185">Reference proteome</keyword>
<dbReference type="PANTHER" id="PTHR11609:SF5">
    <property type="entry name" value="PHOSPHORIBOSYLAMINOIMIDAZOLE CARBOXYLASE"/>
    <property type="match status" value="1"/>
</dbReference>
<comment type="caution">
    <text evidence="7">The sequence shown here is derived from an EMBL/GenBank/DDBJ whole genome shotgun (WGS) entry which is preliminary data.</text>
</comment>
<dbReference type="Gene3D" id="3.30.470.20">
    <property type="entry name" value="ATP-grasp fold, B domain"/>
    <property type="match status" value="1"/>
</dbReference>
<accession>A0ABS9SJZ0</accession>
<dbReference type="EC" id="6.3.4.18" evidence="4 5"/>
<dbReference type="Gene3D" id="3.40.50.20">
    <property type="match status" value="1"/>
</dbReference>
<evidence type="ECO:0000256" key="5">
    <source>
        <dbReference type="RuleBase" id="RU361200"/>
    </source>
</evidence>
<feature type="binding site" evidence="4">
    <location>
        <position position="178"/>
    </location>
    <ligand>
        <name>ATP</name>
        <dbReference type="ChEBI" id="CHEBI:30616"/>
    </ligand>
</feature>
<evidence type="ECO:0000256" key="1">
    <source>
        <dbReference type="ARBA" id="ARBA00022741"/>
    </source>
</evidence>
<dbReference type="Proteomes" id="UP001202248">
    <property type="component" value="Unassembled WGS sequence"/>
</dbReference>